<organism evidence="2 3">
    <name type="scientific">Spiroplasma clarkii</name>
    <dbReference type="NCBI Taxonomy" id="2139"/>
    <lineage>
        <taxon>Bacteria</taxon>
        <taxon>Bacillati</taxon>
        <taxon>Mycoplasmatota</taxon>
        <taxon>Mollicutes</taxon>
        <taxon>Entomoplasmatales</taxon>
        <taxon>Spiroplasmataceae</taxon>
        <taxon>Spiroplasma</taxon>
    </lineage>
</organism>
<reference evidence="2 3" key="1">
    <citation type="submission" date="2017-11" db="EMBL/GenBank/DDBJ databases">
        <title>Complete genome sequence of Spiroplasma clarkii CN-5 (DSM 19994).</title>
        <authorList>
            <person name="Tsai Y.-M."/>
            <person name="Chang A."/>
            <person name="Lo W.-S."/>
            <person name="Kuo C.-H."/>
        </authorList>
    </citation>
    <scope>NUCLEOTIDE SEQUENCE [LARGE SCALE GENOMIC DNA]</scope>
    <source>
        <strain evidence="2 3">CN-5</strain>
    </source>
</reference>
<evidence type="ECO:0000256" key="1">
    <source>
        <dbReference type="SAM" id="Phobius"/>
    </source>
</evidence>
<evidence type="ECO:0000313" key="2">
    <source>
        <dbReference type="EMBL" id="ATX70956.1"/>
    </source>
</evidence>
<dbReference type="RefSeq" id="WP_100254505.1">
    <property type="nucleotide sequence ID" value="NZ_CP024870.1"/>
</dbReference>
<dbReference type="AlphaFoldDB" id="A0A2K8KPB5"/>
<dbReference type="Proteomes" id="UP000231179">
    <property type="component" value="Chromosome"/>
</dbReference>
<dbReference type="EMBL" id="CP024870">
    <property type="protein sequence ID" value="ATX70956.1"/>
    <property type="molecule type" value="Genomic_DNA"/>
</dbReference>
<evidence type="ECO:0000313" key="3">
    <source>
        <dbReference type="Proteomes" id="UP000231179"/>
    </source>
</evidence>
<keyword evidence="1" id="KW-0472">Membrane</keyword>
<gene>
    <name evidence="2" type="ORF">SCLAR_v1c06370</name>
</gene>
<sequence length="101" mass="11456">MKGLKIFGAMLIDAFFTAITFTIYGIIQVINTARSKETLGMRWMGITYSNPDKSGNLLIMNYLVYSLWSMTFGVMWLIDVINLLSGKESFGEKWTGNVRNV</sequence>
<feature type="transmembrane region" description="Helical" evidence="1">
    <location>
        <begin position="7"/>
        <end position="27"/>
    </location>
</feature>
<keyword evidence="3" id="KW-1185">Reference proteome</keyword>
<accession>A0A2K8KPB5</accession>
<name>A0A2K8KPB5_9MOLU</name>
<keyword evidence="1" id="KW-0812">Transmembrane</keyword>
<protein>
    <recommendedName>
        <fullName evidence="4">RDD domain-containing protein</fullName>
    </recommendedName>
</protein>
<evidence type="ECO:0008006" key="4">
    <source>
        <dbReference type="Google" id="ProtNLM"/>
    </source>
</evidence>
<proteinExistence type="predicted"/>
<keyword evidence="1" id="KW-1133">Transmembrane helix</keyword>
<feature type="transmembrane region" description="Helical" evidence="1">
    <location>
        <begin position="62"/>
        <end position="84"/>
    </location>
</feature>